<keyword evidence="4" id="KW-1185">Reference proteome</keyword>
<dbReference type="EMBL" id="VTOY01000006">
    <property type="protein sequence ID" value="TYZ22277.1"/>
    <property type="molecule type" value="Genomic_DNA"/>
</dbReference>
<dbReference type="PANTHER" id="PTHR33121:SF70">
    <property type="entry name" value="SIGNALING PROTEIN YKOW"/>
    <property type="match status" value="1"/>
</dbReference>
<dbReference type="Gene3D" id="3.30.70.270">
    <property type="match status" value="1"/>
</dbReference>
<dbReference type="Pfam" id="PF00990">
    <property type="entry name" value="GGDEF"/>
    <property type="match status" value="1"/>
</dbReference>
<dbReference type="PANTHER" id="PTHR33121">
    <property type="entry name" value="CYCLIC DI-GMP PHOSPHODIESTERASE PDEF"/>
    <property type="match status" value="1"/>
</dbReference>
<dbReference type="InterPro" id="IPR001633">
    <property type="entry name" value="EAL_dom"/>
</dbReference>
<gene>
    <name evidence="3" type="ORF">FZ040_08665</name>
</gene>
<reference evidence="3 4" key="1">
    <citation type="submission" date="2019-08" db="EMBL/GenBank/DDBJ databases">
        <title>Selenomonas sp. mPRGC5 and Selenomonas sp. mPRGC8 isolated from ruminal fluid of dairy goat (Capra hircus).</title>
        <authorList>
            <person name="Poothong S."/>
            <person name="Nuengjamnong C."/>
            <person name="Tanasupawat S."/>
        </authorList>
    </citation>
    <scope>NUCLEOTIDE SEQUENCE [LARGE SCALE GENOMIC DNA]</scope>
    <source>
        <strain evidence="4">mPRGC5</strain>
    </source>
</reference>
<feature type="domain" description="GGDEF" evidence="2">
    <location>
        <begin position="48"/>
        <end position="172"/>
    </location>
</feature>
<dbReference type="OrthoDB" id="9805474at2"/>
<evidence type="ECO:0000313" key="3">
    <source>
        <dbReference type="EMBL" id="TYZ22277.1"/>
    </source>
</evidence>
<dbReference type="InterPro" id="IPR043128">
    <property type="entry name" value="Rev_trsase/Diguanyl_cyclase"/>
</dbReference>
<name>A0A5D6W339_9FIRM</name>
<dbReference type="SMART" id="SM00052">
    <property type="entry name" value="EAL"/>
    <property type="match status" value="1"/>
</dbReference>
<organism evidence="3 4">
    <name type="scientific">Selenomonas ruminis</name>
    <dbReference type="NCBI Taxonomy" id="2593411"/>
    <lineage>
        <taxon>Bacteria</taxon>
        <taxon>Bacillati</taxon>
        <taxon>Bacillota</taxon>
        <taxon>Negativicutes</taxon>
        <taxon>Selenomonadales</taxon>
        <taxon>Selenomonadaceae</taxon>
        <taxon>Selenomonas</taxon>
    </lineage>
</organism>
<sequence>MSVDNSADESAIMKNVIRKNQIDEVTGLLNMMYFMEDSYYLLKDAGNGDIAFLYFDVENFKGYNRKYGFQEGNKFLRRIAGILRDAFPHGILARLNDDHFVAAVENEHIEQRIEYVWQAVHDFDQNLALEVKVGIYVPAAGIQDTALILDRAKLACESVKGTYDKGWGVFDEALEKKIRIKNYIVSNFYRALEHHDIEVWYQPEIRTMTRQVMGFEALARWNSPEYGMISPGVFIEVLEDAHLIHKLDLYVIREACEDFRRVREHGEGWQEARISLNLSRMDFQLTDIFADVERIRQEYQVSCDRLHIEITEGAFSVDDDHIIKQIMRFREAGYEVWMDDFGSGYSSLNTLKDYDVDLIKFDMRFLRDFGKNHKTEVILKSLVSMAKELGIHTLAEGVETEEQYQFLKDIGCELCQGYLFGKPQPLRLAAASYAGSEATLSFEPLISSDYFRKIGNINLLSISPLLSFEERRNYISAMPMAICEQGESLSSFRYIYTNQAYLDFVKNQGFESLEAEIQYYQQGKEHFQRMFARLLNRCRSLRKELSVDFTMNGKMCNISCRYIASNPDKKVDAFVFVIVMLSAENPQTVDFHTALRHIMGIFSRVDFFSIDGHAENIYIDENQNRITCENPTVEGSLKLYAERYIVAEERELFMRFYDLPSLIERQKEINRDHFTAFFHTYNDDGTVSLKIYIIIPFLLGGGECWLSCVKEMDGRSQLTQISPGEVKD</sequence>
<dbReference type="Pfam" id="PF00563">
    <property type="entry name" value="EAL"/>
    <property type="match status" value="1"/>
</dbReference>
<protein>
    <submittedName>
        <fullName evidence="3">Bifunctional diguanylate cyclase/phosphodiesterase</fullName>
    </submittedName>
</protein>
<dbReference type="GO" id="GO:0071111">
    <property type="term" value="F:cyclic-guanylate-specific phosphodiesterase activity"/>
    <property type="evidence" value="ECO:0007669"/>
    <property type="project" value="InterPro"/>
</dbReference>
<evidence type="ECO:0000313" key="4">
    <source>
        <dbReference type="Proteomes" id="UP000323646"/>
    </source>
</evidence>
<dbReference type="InterPro" id="IPR029787">
    <property type="entry name" value="Nucleotide_cyclase"/>
</dbReference>
<dbReference type="SUPFAM" id="SSF55073">
    <property type="entry name" value="Nucleotide cyclase"/>
    <property type="match status" value="1"/>
</dbReference>
<evidence type="ECO:0000259" key="2">
    <source>
        <dbReference type="PROSITE" id="PS50887"/>
    </source>
</evidence>
<dbReference type="SUPFAM" id="SSF141868">
    <property type="entry name" value="EAL domain-like"/>
    <property type="match status" value="1"/>
</dbReference>
<dbReference type="InterPro" id="IPR000160">
    <property type="entry name" value="GGDEF_dom"/>
</dbReference>
<dbReference type="Proteomes" id="UP000323646">
    <property type="component" value="Unassembled WGS sequence"/>
</dbReference>
<evidence type="ECO:0000259" key="1">
    <source>
        <dbReference type="PROSITE" id="PS50883"/>
    </source>
</evidence>
<feature type="domain" description="EAL" evidence="1">
    <location>
        <begin position="181"/>
        <end position="437"/>
    </location>
</feature>
<dbReference type="CDD" id="cd01948">
    <property type="entry name" value="EAL"/>
    <property type="match status" value="1"/>
</dbReference>
<dbReference type="InterPro" id="IPR035919">
    <property type="entry name" value="EAL_sf"/>
</dbReference>
<proteinExistence type="predicted"/>
<comment type="caution">
    <text evidence="3">The sequence shown here is derived from an EMBL/GenBank/DDBJ whole genome shotgun (WGS) entry which is preliminary data.</text>
</comment>
<dbReference type="CDD" id="cd01949">
    <property type="entry name" value="GGDEF"/>
    <property type="match status" value="1"/>
</dbReference>
<dbReference type="AlphaFoldDB" id="A0A5D6W339"/>
<dbReference type="PROSITE" id="PS50883">
    <property type="entry name" value="EAL"/>
    <property type="match status" value="1"/>
</dbReference>
<dbReference type="Gene3D" id="3.20.20.450">
    <property type="entry name" value="EAL domain"/>
    <property type="match status" value="1"/>
</dbReference>
<dbReference type="PROSITE" id="PS50887">
    <property type="entry name" value="GGDEF"/>
    <property type="match status" value="1"/>
</dbReference>
<dbReference type="InterPro" id="IPR050706">
    <property type="entry name" value="Cyclic-di-GMP_PDE-like"/>
</dbReference>
<accession>A0A5D6W339</accession>
<dbReference type="SMART" id="SM00267">
    <property type="entry name" value="GGDEF"/>
    <property type="match status" value="1"/>
</dbReference>